<dbReference type="RefSeq" id="XP_015589418.1">
    <property type="nucleotide sequence ID" value="XM_015733932.2"/>
</dbReference>
<proteinExistence type="inferred from homology"/>
<dbReference type="PANTHER" id="PTHR11567">
    <property type="entry name" value="ACID PHOSPHATASE-RELATED"/>
    <property type="match status" value="1"/>
</dbReference>
<dbReference type="RefSeq" id="XP_015589419.1">
    <property type="nucleotide sequence ID" value="XM_015733933.2"/>
</dbReference>
<protein>
    <submittedName>
        <fullName evidence="4 5">Venom acid phosphatase Acph-1 isoform X1</fullName>
    </submittedName>
</protein>
<evidence type="ECO:0000313" key="8">
    <source>
        <dbReference type="RefSeq" id="XP_015589420.1"/>
    </source>
</evidence>
<name>A0AAJ7BLZ4_CEPCN</name>
<dbReference type="RefSeq" id="XP_015589416.1">
    <property type="nucleotide sequence ID" value="XM_015733930.2"/>
</dbReference>
<evidence type="ECO:0000313" key="9">
    <source>
        <dbReference type="RefSeq" id="XP_015589421.1"/>
    </source>
</evidence>
<dbReference type="KEGG" id="ccin:107265011"/>
<keyword evidence="2" id="KW-0732">Signal</keyword>
<evidence type="ECO:0000313" key="7">
    <source>
        <dbReference type="RefSeq" id="XP_015589419.1"/>
    </source>
</evidence>
<evidence type="ECO:0000313" key="10">
    <source>
        <dbReference type="RefSeq" id="XP_024938422.1"/>
    </source>
</evidence>
<evidence type="ECO:0000313" key="3">
    <source>
        <dbReference type="Proteomes" id="UP000694920"/>
    </source>
</evidence>
<dbReference type="GO" id="GO:0016791">
    <property type="term" value="F:phosphatase activity"/>
    <property type="evidence" value="ECO:0007669"/>
    <property type="project" value="UniProtKB-ARBA"/>
</dbReference>
<dbReference type="RefSeq" id="XP_015589417.1">
    <property type="nucleotide sequence ID" value="XM_015733931.2"/>
</dbReference>
<keyword evidence="3" id="KW-1185">Reference proteome</keyword>
<accession>A0AAJ7BLZ4</accession>
<dbReference type="InterPro" id="IPR029033">
    <property type="entry name" value="His_PPase_superfam"/>
</dbReference>
<dbReference type="SUPFAM" id="SSF53254">
    <property type="entry name" value="Phosphoglycerate mutase-like"/>
    <property type="match status" value="1"/>
</dbReference>
<organism evidence="3 7">
    <name type="scientific">Cephus cinctus</name>
    <name type="common">Wheat stem sawfly</name>
    <dbReference type="NCBI Taxonomy" id="211228"/>
    <lineage>
        <taxon>Eukaryota</taxon>
        <taxon>Metazoa</taxon>
        <taxon>Ecdysozoa</taxon>
        <taxon>Arthropoda</taxon>
        <taxon>Hexapoda</taxon>
        <taxon>Insecta</taxon>
        <taxon>Pterygota</taxon>
        <taxon>Neoptera</taxon>
        <taxon>Endopterygota</taxon>
        <taxon>Hymenoptera</taxon>
        <taxon>Cephoidea</taxon>
        <taxon>Cephidae</taxon>
        <taxon>Cephus</taxon>
    </lineage>
</organism>
<dbReference type="RefSeq" id="XP_015589421.1">
    <property type="nucleotide sequence ID" value="XM_015733935.2"/>
</dbReference>
<dbReference type="InterPro" id="IPR000560">
    <property type="entry name" value="His_Pase_clade-2"/>
</dbReference>
<dbReference type="InterPro" id="IPR050645">
    <property type="entry name" value="Histidine_acid_phosphatase"/>
</dbReference>
<sequence length="409" mass="46704">MFFKVGIVLIISLTTILAVQELQMIHVVYMHQPATPVIRVDDSITSSSESPSYILDTNETMDMTNKEKLIMYNLGIYLRKKYGEFLGDIYMPTISKTITSDSSFSKISALLVNAALWPPVGIQRWKEDLNWQPVSISYEQKWNDTLMLGRLCPNFITEKDKVDKSSRAEYVVQNLSQLFNYLREETKFTVETISDVAALYKILRTNVKRSVTLPAWSDDIFPNGHMLTLMEVDYELLGKTNLQRQLNGGVLLKKIILDTIAYMSGDNNTKIYQYSGDDINLIGLLHAMNIWIPYVPQEGTAIIFEVYKNTENNVYAIKINTYSGDIKGNASYSFPPTSDILYEVIQFARLHQDYLSLNEQNLCGWDVTGDDDEFSSDAINENSSSLFNSNFHFIMIIVGFHIVHSYNKP</sequence>
<evidence type="ECO:0000313" key="6">
    <source>
        <dbReference type="RefSeq" id="XP_015589418.1"/>
    </source>
</evidence>
<comment type="similarity">
    <text evidence="1">Belongs to the histidine acid phosphatase family.</text>
</comment>
<dbReference type="GeneID" id="107265011"/>
<dbReference type="Pfam" id="PF00328">
    <property type="entry name" value="His_Phos_2"/>
    <property type="match status" value="1"/>
</dbReference>
<evidence type="ECO:0000256" key="1">
    <source>
        <dbReference type="ARBA" id="ARBA00005375"/>
    </source>
</evidence>
<dbReference type="AlphaFoldDB" id="A0AAJ7BLZ4"/>
<dbReference type="RefSeq" id="XP_015589420.1">
    <property type="nucleotide sequence ID" value="XM_015733934.2"/>
</dbReference>
<dbReference type="Proteomes" id="UP000694920">
    <property type="component" value="Unplaced"/>
</dbReference>
<evidence type="ECO:0000256" key="2">
    <source>
        <dbReference type="SAM" id="SignalP"/>
    </source>
</evidence>
<evidence type="ECO:0000313" key="5">
    <source>
        <dbReference type="RefSeq" id="XP_015589417.1"/>
    </source>
</evidence>
<dbReference type="Gene3D" id="3.40.50.1240">
    <property type="entry name" value="Phosphoglycerate mutase-like"/>
    <property type="match status" value="1"/>
</dbReference>
<reference evidence="4 5" key="1">
    <citation type="submission" date="2025-04" db="UniProtKB">
        <authorList>
            <consortium name="RefSeq"/>
        </authorList>
    </citation>
    <scope>IDENTIFICATION</scope>
</reference>
<evidence type="ECO:0000313" key="4">
    <source>
        <dbReference type="RefSeq" id="XP_015589416.1"/>
    </source>
</evidence>
<dbReference type="RefSeq" id="XP_024938422.1">
    <property type="nucleotide sequence ID" value="XM_025082654.1"/>
</dbReference>
<gene>
    <name evidence="4 5 6 7 8 9 10" type="primary">LOC107265011</name>
</gene>
<feature type="chain" id="PRO_5044708589" evidence="2">
    <location>
        <begin position="19"/>
        <end position="409"/>
    </location>
</feature>
<feature type="signal peptide" evidence="2">
    <location>
        <begin position="1"/>
        <end position="18"/>
    </location>
</feature>
<dbReference type="PANTHER" id="PTHR11567:SF205">
    <property type="entry name" value="GH28721P-RELATED"/>
    <property type="match status" value="1"/>
</dbReference>